<organism evidence="2 3">
    <name type="scientific">Caerostris extrusa</name>
    <name type="common">Bark spider</name>
    <name type="synonym">Caerostris bankana</name>
    <dbReference type="NCBI Taxonomy" id="172846"/>
    <lineage>
        <taxon>Eukaryota</taxon>
        <taxon>Metazoa</taxon>
        <taxon>Ecdysozoa</taxon>
        <taxon>Arthropoda</taxon>
        <taxon>Chelicerata</taxon>
        <taxon>Arachnida</taxon>
        <taxon>Araneae</taxon>
        <taxon>Araneomorphae</taxon>
        <taxon>Entelegynae</taxon>
        <taxon>Araneoidea</taxon>
        <taxon>Araneidae</taxon>
        <taxon>Caerostris</taxon>
    </lineage>
</organism>
<evidence type="ECO:0000313" key="3">
    <source>
        <dbReference type="Proteomes" id="UP001054945"/>
    </source>
</evidence>
<protein>
    <submittedName>
        <fullName evidence="2">Uncharacterized protein</fullName>
    </submittedName>
</protein>
<keyword evidence="3" id="KW-1185">Reference proteome</keyword>
<reference evidence="2 3" key="1">
    <citation type="submission" date="2021-06" db="EMBL/GenBank/DDBJ databases">
        <title>Caerostris extrusa draft genome.</title>
        <authorList>
            <person name="Kono N."/>
            <person name="Arakawa K."/>
        </authorList>
    </citation>
    <scope>NUCLEOTIDE SEQUENCE [LARGE SCALE GENOMIC DNA]</scope>
</reference>
<proteinExistence type="predicted"/>
<comment type="caution">
    <text evidence="2">The sequence shown here is derived from an EMBL/GenBank/DDBJ whole genome shotgun (WGS) entry which is preliminary data.</text>
</comment>
<feature type="compositionally biased region" description="Basic and acidic residues" evidence="1">
    <location>
        <begin position="27"/>
        <end position="43"/>
    </location>
</feature>
<gene>
    <name evidence="2" type="ORF">CEXT_594381</name>
</gene>
<dbReference type="AlphaFoldDB" id="A0AAV4UXC3"/>
<dbReference type="EMBL" id="BPLR01013611">
    <property type="protein sequence ID" value="GIY62345.1"/>
    <property type="molecule type" value="Genomic_DNA"/>
</dbReference>
<name>A0AAV4UXC3_CAEEX</name>
<evidence type="ECO:0000313" key="2">
    <source>
        <dbReference type="EMBL" id="GIY62345.1"/>
    </source>
</evidence>
<feature type="region of interest" description="Disordered" evidence="1">
    <location>
        <begin position="27"/>
        <end position="53"/>
    </location>
</feature>
<sequence>MNKKKSQVHSFCVRGCATTIPARGGRLEERKIRSREARRKEQEGLNNGAEPRARAPVNNKECLHLCFLGIYCVERASKQPGMSAFVFPWHLLRRKRKLLMPVAENLED</sequence>
<accession>A0AAV4UXC3</accession>
<dbReference type="Proteomes" id="UP001054945">
    <property type="component" value="Unassembled WGS sequence"/>
</dbReference>
<evidence type="ECO:0000256" key="1">
    <source>
        <dbReference type="SAM" id="MobiDB-lite"/>
    </source>
</evidence>